<dbReference type="Gene3D" id="2.60.40.150">
    <property type="entry name" value="C2 domain"/>
    <property type="match status" value="1"/>
</dbReference>
<feature type="domain" description="C2" evidence="2">
    <location>
        <begin position="1"/>
        <end position="103"/>
    </location>
</feature>
<gene>
    <name evidence="4" type="ORF">HannXRQ_Chr01g0002681</name>
    <name evidence="3" type="ORF">HanXRQr2_Chr14g0625591</name>
</gene>
<dbReference type="InterPro" id="IPR000008">
    <property type="entry name" value="C2_dom"/>
</dbReference>
<dbReference type="SUPFAM" id="SSF49562">
    <property type="entry name" value="C2 domain (Calcium/lipid-binding domain, CaLB)"/>
    <property type="match status" value="1"/>
</dbReference>
<dbReference type="GO" id="GO:0008289">
    <property type="term" value="F:lipid binding"/>
    <property type="evidence" value="ECO:0007669"/>
    <property type="project" value="InterPro"/>
</dbReference>
<dbReference type="Pfam" id="PF00168">
    <property type="entry name" value="C2"/>
    <property type="match status" value="1"/>
</dbReference>
<dbReference type="Gramene" id="mRNA:HanXRQr2_Chr14g0625591">
    <property type="protein sequence ID" value="CDS:HanXRQr2_Chr14g0625591.1"/>
    <property type="gene ID" value="HanXRQr2_Chr14g0625591"/>
</dbReference>
<dbReference type="CDD" id="cd00030">
    <property type="entry name" value="C2"/>
    <property type="match status" value="1"/>
</dbReference>
<accession>A0A251VKY0</accession>
<evidence type="ECO:0000313" key="5">
    <source>
        <dbReference type="Proteomes" id="UP000215914"/>
    </source>
</evidence>
<keyword evidence="5" id="KW-1185">Reference proteome</keyword>
<reference evidence="3" key="3">
    <citation type="submission" date="2020-06" db="EMBL/GenBank/DDBJ databases">
        <title>Helianthus annuus Genome sequencing and assembly Release 2.</title>
        <authorList>
            <person name="Gouzy J."/>
            <person name="Langlade N."/>
            <person name="Munos S."/>
        </authorList>
    </citation>
    <scope>NUCLEOTIDE SEQUENCE</scope>
    <source>
        <tissue evidence="3">Leaves</tissue>
    </source>
</reference>
<dbReference type="SMART" id="SM00239">
    <property type="entry name" value="C2"/>
    <property type="match status" value="1"/>
</dbReference>
<organism evidence="4 5">
    <name type="scientific">Helianthus annuus</name>
    <name type="common">Common sunflower</name>
    <dbReference type="NCBI Taxonomy" id="4232"/>
    <lineage>
        <taxon>Eukaryota</taxon>
        <taxon>Viridiplantae</taxon>
        <taxon>Streptophyta</taxon>
        <taxon>Embryophyta</taxon>
        <taxon>Tracheophyta</taxon>
        <taxon>Spermatophyta</taxon>
        <taxon>Magnoliopsida</taxon>
        <taxon>eudicotyledons</taxon>
        <taxon>Gunneridae</taxon>
        <taxon>Pentapetalae</taxon>
        <taxon>asterids</taxon>
        <taxon>campanulids</taxon>
        <taxon>Asterales</taxon>
        <taxon>Asteraceae</taxon>
        <taxon>Asteroideae</taxon>
        <taxon>Heliantheae alliance</taxon>
        <taxon>Heliantheae</taxon>
        <taxon>Helianthus</taxon>
    </lineage>
</organism>
<dbReference type="EMBL" id="MNCJ02000329">
    <property type="protein sequence ID" value="KAF5767548.1"/>
    <property type="molecule type" value="Genomic_DNA"/>
</dbReference>
<evidence type="ECO:0000313" key="3">
    <source>
        <dbReference type="EMBL" id="KAF5767548.1"/>
    </source>
</evidence>
<dbReference type="PANTHER" id="PTHR10774">
    <property type="entry name" value="EXTENDED SYNAPTOTAGMIN-RELATED"/>
    <property type="match status" value="1"/>
</dbReference>
<reference evidence="3 5" key="1">
    <citation type="journal article" date="2017" name="Nature">
        <title>The sunflower genome provides insights into oil metabolism, flowering and Asterid evolution.</title>
        <authorList>
            <person name="Badouin H."/>
            <person name="Gouzy J."/>
            <person name="Grassa C.J."/>
            <person name="Murat F."/>
            <person name="Staton S.E."/>
            <person name="Cottret L."/>
            <person name="Lelandais-Briere C."/>
            <person name="Owens G.L."/>
            <person name="Carrere S."/>
            <person name="Mayjonade B."/>
            <person name="Legrand L."/>
            <person name="Gill N."/>
            <person name="Kane N.C."/>
            <person name="Bowers J.E."/>
            <person name="Hubner S."/>
            <person name="Bellec A."/>
            <person name="Berard A."/>
            <person name="Berges H."/>
            <person name="Blanchet N."/>
            <person name="Boniface M.C."/>
            <person name="Brunel D."/>
            <person name="Catrice O."/>
            <person name="Chaidir N."/>
            <person name="Claudel C."/>
            <person name="Donnadieu C."/>
            <person name="Faraut T."/>
            <person name="Fievet G."/>
            <person name="Helmstetter N."/>
            <person name="King M."/>
            <person name="Knapp S.J."/>
            <person name="Lai Z."/>
            <person name="Le Paslier M.C."/>
            <person name="Lippi Y."/>
            <person name="Lorenzon L."/>
            <person name="Mandel J.R."/>
            <person name="Marage G."/>
            <person name="Marchand G."/>
            <person name="Marquand E."/>
            <person name="Bret-Mestries E."/>
            <person name="Morien E."/>
            <person name="Nambeesan S."/>
            <person name="Nguyen T."/>
            <person name="Pegot-Espagnet P."/>
            <person name="Pouilly N."/>
            <person name="Raftis F."/>
            <person name="Sallet E."/>
            <person name="Schiex T."/>
            <person name="Thomas J."/>
            <person name="Vandecasteele C."/>
            <person name="Vares D."/>
            <person name="Vear F."/>
            <person name="Vautrin S."/>
            <person name="Crespi M."/>
            <person name="Mangin B."/>
            <person name="Burke J.M."/>
            <person name="Salse J."/>
            <person name="Munos S."/>
            <person name="Vincourt P."/>
            <person name="Rieseberg L.H."/>
            <person name="Langlade N.B."/>
        </authorList>
    </citation>
    <scope>NUCLEOTIDE SEQUENCE [LARGE SCALE GENOMIC DNA]</scope>
    <source>
        <strain evidence="5">cv. SF193</strain>
        <tissue evidence="3">Leaves</tissue>
    </source>
</reference>
<reference evidence="4" key="2">
    <citation type="submission" date="2017-02" db="EMBL/GenBank/DDBJ databases">
        <title>Sunflower complete genome.</title>
        <authorList>
            <person name="Langlade N."/>
            <person name="Munos S."/>
        </authorList>
    </citation>
    <scope>NUCLEOTIDE SEQUENCE [LARGE SCALE GENOMIC DNA]</scope>
    <source>
        <tissue evidence="4">Leaves</tissue>
    </source>
</reference>
<feature type="region of interest" description="Disordered" evidence="1">
    <location>
        <begin position="127"/>
        <end position="146"/>
    </location>
</feature>
<dbReference type="InParanoid" id="A0A251VKY0"/>
<name>A0A251VKY0_HELAN</name>
<dbReference type="Proteomes" id="UP000215914">
    <property type="component" value="Chromosome 1"/>
</dbReference>
<protein>
    <submittedName>
        <fullName evidence="3 4">C2 domain-containing protein</fullName>
    </submittedName>
</protein>
<dbReference type="PROSITE" id="PS50004">
    <property type="entry name" value="C2"/>
    <property type="match status" value="1"/>
</dbReference>
<sequence length="146" mass="16759">MKQPAGILNVKVIKAELRWASDVFAMLKLTDEKLPYKKTTVTLKTMNPEWNEEFNLVVKDLEVQVLEIILFSWESEEVWSQIHAHTARTTPLLSKMTPTSAEYIQKLLASRSFWKKSQVTPKMLLQTKRTTRVTNDRTPPGPATSS</sequence>
<evidence type="ECO:0000313" key="4">
    <source>
        <dbReference type="EMBL" id="OTG35989.1"/>
    </source>
</evidence>
<evidence type="ECO:0000256" key="1">
    <source>
        <dbReference type="SAM" id="MobiDB-lite"/>
    </source>
</evidence>
<dbReference type="PANTHER" id="PTHR10774:SF194">
    <property type="entry name" value="C2 DOMAIN, SYNAPTOTAGMIN-LIKE MITOCHONDRIAL-LIPID-BINDING DOMAIN-CONTAINING PROTEIN-RELATED"/>
    <property type="match status" value="1"/>
</dbReference>
<dbReference type="InterPro" id="IPR035892">
    <property type="entry name" value="C2_domain_sf"/>
</dbReference>
<dbReference type="EMBL" id="CM007890">
    <property type="protein sequence ID" value="OTG35989.1"/>
    <property type="molecule type" value="Genomic_DNA"/>
</dbReference>
<dbReference type="InterPro" id="IPR045050">
    <property type="entry name" value="Synaptotagmin_plant"/>
</dbReference>
<evidence type="ECO:0000259" key="2">
    <source>
        <dbReference type="PROSITE" id="PS50004"/>
    </source>
</evidence>
<proteinExistence type="predicted"/>
<dbReference type="AlphaFoldDB" id="A0A251VKY0"/>